<dbReference type="Pfam" id="PF08700">
    <property type="entry name" value="VPS51_Exo84_N"/>
    <property type="match status" value="1"/>
</dbReference>
<dbReference type="PANTHER" id="PTHR15954">
    <property type="entry name" value="VACUOLAR PROTEIN SORTING-ASSOCIATED PROTEIN 51 HOMOLOG"/>
    <property type="match status" value="1"/>
</dbReference>
<dbReference type="GO" id="GO:0005829">
    <property type="term" value="C:cytosol"/>
    <property type="evidence" value="ECO:0007669"/>
    <property type="project" value="GOC"/>
</dbReference>
<dbReference type="AlphaFoldDB" id="A0A4S2MLC0"/>
<reference evidence="4 5" key="1">
    <citation type="submission" date="2019-04" db="EMBL/GenBank/DDBJ databases">
        <title>Comparative genomics and transcriptomics to analyze fruiting body development in filamentous ascomycetes.</title>
        <authorList>
            <consortium name="DOE Joint Genome Institute"/>
            <person name="Lutkenhaus R."/>
            <person name="Traeger S."/>
            <person name="Breuer J."/>
            <person name="Kuo A."/>
            <person name="Lipzen A."/>
            <person name="Pangilinan J."/>
            <person name="Dilworth D."/>
            <person name="Sandor L."/>
            <person name="Poggeler S."/>
            <person name="Barry K."/>
            <person name="Grigoriev I.V."/>
            <person name="Nowrousian M."/>
        </authorList>
    </citation>
    <scope>NUCLEOTIDE SEQUENCE [LARGE SCALE GENOMIC DNA]</scope>
    <source>
        <strain evidence="4 5">CBS 389.68</strain>
    </source>
</reference>
<dbReference type="InParanoid" id="A0A4S2MLC0"/>
<dbReference type="Proteomes" id="UP000298138">
    <property type="component" value="Unassembled WGS sequence"/>
</dbReference>
<keyword evidence="2" id="KW-0653">Protein transport</keyword>
<comment type="similarity">
    <text evidence="1 2">Belongs to the VPS51 family.</text>
</comment>
<dbReference type="InterPro" id="IPR014812">
    <property type="entry name" value="Vps51"/>
</dbReference>
<keyword evidence="2" id="KW-0445">Lipid transport</keyword>
<dbReference type="PANTHER" id="PTHR15954:SF4">
    <property type="entry name" value="VACUOLAR PROTEIN SORTING-ASSOCIATED PROTEIN 51 HOMOLOG"/>
    <property type="match status" value="1"/>
</dbReference>
<dbReference type="GO" id="GO:0048193">
    <property type="term" value="P:Golgi vesicle transport"/>
    <property type="evidence" value="ECO:0007669"/>
    <property type="project" value="TreeGrafter"/>
</dbReference>
<dbReference type="GO" id="GO:0006869">
    <property type="term" value="P:lipid transport"/>
    <property type="evidence" value="ECO:0007669"/>
    <property type="project" value="UniProtKB-UniRule"/>
</dbReference>
<dbReference type="OrthoDB" id="203678at2759"/>
<evidence type="ECO:0000256" key="1">
    <source>
        <dbReference type="ARBA" id="ARBA00006080"/>
    </source>
</evidence>
<dbReference type="GO" id="GO:0016020">
    <property type="term" value="C:membrane"/>
    <property type="evidence" value="ECO:0007669"/>
    <property type="project" value="TreeGrafter"/>
</dbReference>
<dbReference type="GO" id="GO:0015031">
    <property type="term" value="P:protein transport"/>
    <property type="evidence" value="ECO:0007669"/>
    <property type="project" value="UniProtKB-UniRule"/>
</dbReference>
<proteinExistence type="inferred from homology"/>
<comment type="subunit">
    <text evidence="2">Component of the Golgi-associated retrograde protein (GARP) complex.</text>
</comment>
<keyword evidence="5" id="KW-1185">Reference proteome</keyword>
<keyword evidence="2" id="KW-0813">Transport</keyword>
<gene>
    <name evidence="4" type="ORF">EX30DRAFT_366409</name>
</gene>
<sequence length="208" mass="22758">MPLAPSTSTTPSRSAALRDFYNLPSTSTPTPESHITTLLSTSTTPQLLTAENALIDEMRSLDAERKALVYDNYSKLIAATETIRRMTSTALPGTVSGGAESSRNAGSSGGALGPAVAHIEDVAGKILRDGERDSERDMERMREGKEAGVVRWVVEAPGLVERLRRDGREEDARRVWERLREILGVWERKGVKGVEEVRRRGEKAAEGL</sequence>
<name>A0A4S2MLC0_9PEZI</name>
<dbReference type="GO" id="GO:1990745">
    <property type="term" value="C:EARP complex"/>
    <property type="evidence" value="ECO:0007669"/>
    <property type="project" value="TreeGrafter"/>
</dbReference>
<evidence type="ECO:0000313" key="4">
    <source>
        <dbReference type="EMBL" id="TGZ77846.1"/>
    </source>
</evidence>
<dbReference type="GO" id="GO:0032456">
    <property type="term" value="P:endocytic recycling"/>
    <property type="evidence" value="ECO:0007669"/>
    <property type="project" value="TreeGrafter"/>
</dbReference>
<feature type="region of interest" description="Disordered" evidence="3">
    <location>
        <begin position="91"/>
        <end position="113"/>
    </location>
</feature>
<comment type="subcellular location">
    <subcellularLocation>
        <location evidence="2">Golgi apparatus</location>
        <location evidence="2">trans-Golgi network</location>
    </subcellularLocation>
</comment>
<evidence type="ECO:0000256" key="3">
    <source>
        <dbReference type="SAM" id="MobiDB-lite"/>
    </source>
</evidence>
<dbReference type="GO" id="GO:0007030">
    <property type="term" value="P:Golgi organization"/>
    <property type="evidence" value="ECO:0007669"/>
    <property type="project" value="UniProtKB-UniRule"/>
</dbReference>
<dbReference type="EMBL" id="ML220148">
    <property type="protein sequence ID" value="TGZ77846.1"/>
    <property type="molecule type" value="Genomic_DNA"/>
</dbReference>
<keyword evidence="2" id="KW-0333">Golgi apparatus</keyword>
<dbReference type="GO" id="GO:0042147">
    <property type="term" value="P:retrograde transport, endosome to Golgi"/>
    <property type="evidence" value="ECO:0007669"/>
    <property type="project" value="UniProtKB-UniRule"/>
</dbReference>
<evidence type="ECO:0000313" key="5">
    <source>
        <dbReference type="Proteomes" id="UP000298138"/>
    </source>
</evidence>
<evidence type="ECO:0000256" key="2">
    <source>
        <dbReference type="RuleBase" id="RU368010"/>
    </source>
</evidence>
<dbReference type="STRING" id="341454.A0A4S2MLC0"/>
<comment type="function">
    <text evidence="2">Acts as component of the GARP complex that is involved in retrograde transport from early and late endosomes to the trans-Golgi network (TGN).</text>
</comment>
<organism evidence="4 5">
    <name type="scientific">Ascodesmis nigricans</name>
    <dbReference type="NCBI Taxonomy" id="341454"/>
    <lineage>
        <taxon>Eukaryota</taxon>
        <taxon>Fungi</taxon>
        <taxon>Dikarya</taxon>
        <taxon>Ascomycota</taxon>
        <taxon>Pezizomycotina</taxon>
        <taxon>Pezizomycetes</taxon>
        <taxon>Pezizales</taxon>
        <taxon>Ascodesmidaceae</taxon>
        <taxon>Ascodesmis</taxon>
    </lineage>
</organism>
<protein>
    <recommendedName>
        <fullName evidence="2">Vacuolar protein sorting-associated protein 51 homolog</fullName>
    </recommendedName>
</protein>
<accession>A0A4S2MLC0</accession>
<dbReference type="GO" id="GO:0000938">
    <property type="term" value="C:GARP complex"/>
    <property type="evidence" value="ECO:0007669"/>
    <property type="project" value="UniProtKB-UniRule"/>
</dbReference>